<dbReference type="InterPro" id="IPR016169">
    <property type="entry name" value="FAD-bd_PCMH_sub2"/>
</dbReference>
<organism evidence="5 6">
    <name type="scientific">Devosia aurantiaca</name>
    <dbReference type="NCBI Taxonomy" id="2714858"/>
    <lineage>
        <taxon>Bacteria</taxon>
        <taxon>Pseudomonadati</taxon>
        <taxon>Pseudomonadota</taxon>
        <taxon>Alphaproteobacteria</taxon>
        <taxon>Hyphomicrobiales</taxon>
        <taxon>Devosiaceae</taxon>
        <taxon>Devosia</taxon>
    </lineage>
</organism>
<dbReference type="Pfam" id="PF01565">
    <property type="entry name" value="FAD_binding_4"/>
    <property type="match status" value="1"/>
</dbReference>
<accession>A0A6M1SLL0</accession>
<feature type="domain" description="FAD-binding PCMH-type" evidence="4">
    <location>
        <begin position="22"/>
        <end position="187"/>
    </location>
</feature>
<dbReference type="NCBIfam" id="NF000755">
    <property type="entry name" value="PRK00046.1"/>
    <property type="match status" value="1"/>
</dbReference>
<dbReference type="GO" id="GO:0071949">
    <property type="term" value="F:FAD binding"/>
    <property type="evidence" value="ECO:0007669"/>
    <property type="project" value="InterPro"/>
</dbReference>
<keyword evidence="3" id="KW-0132">Cell division</keyword>
<protein>
    <recommendedName>
        <fullName evidence="3">UDP-N-acetylenolpyruvoylglucosamine reductase</fullName>
        <ecNumber evidence="3">1.3.1.98</ecNumber>
    </recommendedName>
    <alternativeName>
        <fullName evidence="3">UDP-N-acetylmuramate dehydrogenase</fullName>
    </alternativeName>
</protein>
<keyword evidence="3" id="KW-0963">Cytoplasm</keyword>
<dbReference type="PANTHER" id="PTHR21071">
    <property type="entry name" value="UDP-N-ACETYLENOLPYRUVOYLGLUCOSAMINE REDUCTASE"/>
    <property type="match status" value="1"/>
</dbReference>
<reference evidence="5 6" key="2">
    <citation type="submission" date="2020-03" db="EMBL/GenBank/DDBJ databases">
        <title>Devosia chinhatensis sp. nov., isolated from a hexachlorocyclohexane (HCH) dump site in India.</title>
        <authorList>
            <person name="Kumar M."/>
            <person name="Lal R."/>
        </authorList>
    </citation>
    <scope>NUCLEOTIDE SEQUENCE [LARGE SCALE GENOMIC DNA]</scope>
    <source>
        <strain evidence="5 6">H239</strain>
    </source>
</reference>
<dbReference type="PROSITE" id="PS51387">
    <property type="entry name" value="FAD_PCMH"/>
    <property type="match status" value="1"/>
</dbReference>
<keyword evidence="3" id="KW-0521">NADP</keyword>
<dbReference type="HAMAP" id="MF_00037">
    <property type="entry name" value="MurB"/>
    <property type="match status" value="1"/>
</dbReference>
<dbReference type="InterPro" id="IPR036635">
    <property type="entry name" value="MurB_C_sf"/>
</dbReference>
<dbReference type="EC" id="1.3.1.98" evidence="3"/>
<keyword evidence="1 3" id="KW-0285">Flavoprotein</keyword>
<comment type="pathway">
    <text evidence="3">Cell wall biogenesis; peptidoglycan biosynthesis.</text>
</comment>
<comment type="caution">
    <text evidence="5">The sequence shown here is derived from an EMBL/GenBank/DDBJ whole genome shotgun (WGS) entry which is preliminary data.</text>
</comment>
<dbReference type="InterPro" id="IPR036318">
    <property type="entry name" value="FAD-bd_PCMH-like_sf"/>
</dbReference>
<keyword evidence="3 5" id="KW-0560">Oxidoreductase</keyword>
<dbReference type="GO" id="GO:0005829">
    <property type="term" value="C:cytosol"/>
    <property type="evidence" value="ECO:0007669"/>
    <property type="project" value="TreeGrafter"/>
</dbReference>
<evidence type="ECO:0000256" key="2">
    <source>
        <dbReference type="ARBA" id="ARBA00022827"/>
    </source>
</evidence>
<gene>
    <name evidence="3 5" type="primary">murB</name>
    <name evidence="5" type="ORF">G5575_08305</name>
</gene>
<sequence length="364" mass="38929">MTDTPLALIPDFDLTLRNTLALRAQSRSGIEITDAAQLPALFASGHPVRVLGGGSNVVLALHFDGITALLANKGRAIIDDGDDILVDAAAGESWHEVVSFTVEQGFGGLENLALIPGTIGAAPVQNIGAYGAELADTFDSLTAFDRHTGDTVQFDRAACHFAYRHSVFKEEPDRYVVTSVRLRLPKAWSPNLGFAGLSDLAEAAEITPRLVMDRVIALRQSKLPDWRVTPNAGSFFQNPIMSVEAAQPVLAEFPTAPNFPQADGRTKLSAGWLIEKAASRVFAWARSGSPNATPWSSSTTAAVSKPISGRWQNTSKPKYAVALAWTYTKSPFSSDPSVDLILSLSKDEVVAQSNARPRGSTSSP</sequence>
<dbReference type="GO" id="GO:0051301">
    <property type="term" value="P:cell division"/>
    <property type="evidence" value="ECO:0007669"/>
    <property type="project" value="UniProtKB-KW"/>
</dbReference>
<dbReference type="Gene3D" id="3.30.43.10">
    <property type="entry name" value="Uridine Diphospho-n-acetylenolpyruvylglucosamine Reductase, domain 2"/>
    <property type="match status" value="1"/>
</dbReference>
<keyword evidence="3" id="KW-0961">Cell wall biogenesis/degradation</keyword>
<dbReference type="InterPro" id="IPR003170">
    <property type="entry name" value="MurB"/>
</dbReference>
<dbReference type="EMBL" id="JAALFG010000002">
    <property type="protein sequence ID" value="NGP17664.1"/>
    <property type="molecule type" value="Genomic_DNA"/>
</dbReference>
<dbReference type="GO" id="GO:0008360">
    <property type="term" value="P:regulation of cell shape"/>
    <property type="evidence" value="ECO:0007669"/>
    <property type="project" value="UniProtKB-KW"/>
</dbReference>
<comment type="subcellular location">
    <subcellularLocation>
        <location evidence="3">Cytoplasm</location>
    </subcellularLocation>
</comment>
<dbReference type="GO" id="GO:0071555">
    <property type="term" value="P:cell wall organization"/>
    <property type="evidence" value="ECO:0007669"/>
    <property type="project" value="UniProtKB-KW"/>
</dbReference>
<keyword evidence="3" id="KW-0573">Peptidoglycan synthesis</keyword>
<dbReference type="Gene3D" id="3.90.78.10">
    <property type="entry name" value="UDP-N-acetylenolpyruvoylglucosamine reductase, C-terminal domain"/>
    <property type="match status" value="1"/>
</dbReference>
<name>A0A6M1SLL0_9HYPH</name>
<evidence type="ECO:0000256" key="1">
    <source>
        <dbReference type="ARBA" id="ARBA00022630"/>
    </source>
</evidence>
<keyword evidence="3" id="KW-0133">Cell shape</keyword>
<evidence type="ECO:0000313" key="5">
    <source>
        <dbReference type="EMBL" id="NGP17664.1"/>
    </source>
</evidence>
<dbReference type="GO" id="GO:0009252">
    <property type="term" value="P:peptidoglycan biosynthetic process"/>
    <property type="evidence" value="ECO:0007669"/>
    <property type="project" value="UniProtKB-UniRule"/>
</dbReference>
<dbReference type="Proteomes" id="UP000474802">
    <property type="component" value="Unassembled WGS sequence"/>
</dbReference>
<evidence type="ECO:0000256" key="3">
    <source>
        <dbReference type="HAMAP-Rule" id="MF_00037"/>
    </source>
</evidence>
<reference evidence="5 6" key="1">
    <citation type="submission" date="2020-02" db="EMBL/GenBank/DDBJ databases">
        <authorList>
            <person name="Khan S.A."/>
            <person name="Jeon C.O."/>
            <person name="Chun B.H."/>
        </authorList>
    </citation>
    <scope>NUCLEOTIDE SEQUENCE [LARGE SCALE GENOMIC DNA]</scope>
    <source>
        <strain evidence="5 6">H239</strain>
    </source>
</reference>
<dbReference type="AlphaFoldDB" id="A0A6M1SLL0"/>
<keyword evidence="2 3" id="KW-0274">FAD</keyword>
<feature type="active site" evidence="3">
    <location>
        <position position="164"/>
    </location>
</feature>
<dbReference type="PANTHER" id="PTHR21071:SF4">
    <property type="entry name" value="UDP-N-ACETYLENOLPYRUVOYLGLUCOSAMINE REDUCTASE"/>
    <property type="match status" value="1"/>
</dbReference>
<dbReference type="InterPro" id="IPR016167">
    <property type="entry name" value="FAD-bd_PCMH_sub1"/>
</dbReference>
<dbReference type="InterPro" id="IPR016166">
    <property type="entry name" value="FAD-bd_PCMH"/>
</dbReference>
<dbReference type="SUPFAM" id="SSF56176">
    <property type="entry name" value="FAD-binding/transporter-associated domain-like"/>
    <property type="match status" value="1"/>
</dbReference>
<comment type="function">
    <text evidence="3">Cell wall formation.</text>
</comment>
<dbReference type="UniPathway" id="UPA00219"/>
<evidence type="ECO:0000259" key="4">
    <source>
        <dbReference type="PROSITE" id="PS51387"/>
    </source>
</evidence>
<keyword evidence="3" id="KW-0131">Cell cycle</keyword>
<feature type="active site" description="Proton donor" evidence="3">
    <location>
        <position position="234"/>
    </location>
</feature>
<dbReference type="NCBIfam" id="TIGR00179">
    <property type="entry name" value="murB"/>
    <property type="match status" value="1"/>
</dbReference>
<evidence type="ECO:0000313" key="6">
    <source>
        <dbReference type="Proteomes" id="UP000474802"/>
    </source>
</evidence>
<comment type="cofactor">
    <cofactor evidence="3">
        <name>FAD</name>
        <dbReference type="ChEBI" id="CHEBI:57692"/>
    </cofactor>
</comment>
<dbReference type="GO" id="GO:0008762">
    <property type="term" value="F:UDP-N-acetylmuramate dehydrogenase activity"/>
    <property type="evidence" value="ECO:0007669"/>
    <property type="project" value="UniProtKB-UniRule"/>
</dbReference>
<proteinExistence type="inferred from homology"/>
<comment type="catalytic activity">
    <reaction evidence="3">
        <text>UDP-N-acetyl-alpha-D-muramate + NADP(+) = UDP-N-acetyl-3-O-(1-carboxyvinyl)-alpha-D-glucosamine + NADPH + H(+)</text>
        <dbReference type="Rhea" id="RHEA:12248"/>
        <dbReference type="ChEBI" id="CHEBI:15378"/>
        <dbReference type="ChEBI" id="CHEBI:57783"/>
        <dbReference type="ChEBI" id="CHEBI:58349"/>
        <dbReference type="ChEBI" id="CHEBI:68483"/>
        <dbReference type="ChEBI" id="CHEBI:70757"/>
        <dbReference type="EC" id="1.3.1.98"/>
    </reaction>
</comment>
<dbReference type="Gene3D" id="3.30.465.10">
    <property type="match status" value="1"/>
</dbReference>
<comment type="caution">
    <text evidence="3">Lacks conserved residue(s) required for the propagation of feature annotation.</text>
</comment>
<dbReference type="SUPFAM" id="SSF56194">
    <property type="entry name" value="Uridine diphospho-N-Acetylenolpyruvylglucosamine reductase, MurB, C-terminal domain"/>
    <property type="match status" value="1"/>
</dbReference>
<keyword evidence="6" id="KW-1185">Reference proteome</keyword>
<comment type="similarity">
    <text evidence="3">Belongs to the MurB family.</text>
</comment>
<dbReference type="InterPro" id="IPR006094">
    <property type="entry name" value="Oxid_FAD_bind_N"/>
</dbReference>